<dbReference type="Pfam" id="PF00072">
    <property type="entry name" value="Response_reg"/>
    <property type="match status" value="1"/>
</dbReference>
<dbReference type="InterPro" id="IPR001789">
    <property type="entry name" value="Sig_transdc_resp-reg_receiver"/>
</dbReference>
<evidence type="ECO:0000313" key="5">
    <source>
        <dbReference type="EMBL" id="OHA22173.1"/>
    </source>
</evidence>
<gene>
    <name evidence="5" type="ORF">A3C72_02355</name>
</gene>
<dbReference type="SMART" id="SM00448">
    <property type="entry name" value="REC"/>
    <property type="match status" value="1"/>
</dbReference>
<dbReference type="AlphaFoldDB" id="A0A1G2MEC7"/>
<evidence type="ECO:0000256" key="2">
    <source>
        <dbReference type="ARBA" id="ARBA00023012"/>
    </source>
</evidence>
<dbReference type="PANTHER" id="PTHR44591">
    <property type="entry name" value="STRESS RESPONSE REGULATOR PROTEIN 1"/>
    <property type="match status" value="1"/>
</dbReference>
<keyword evidence="2" id="KW-0902">Two-component regulatory system</keyword>
<dbReference type="Proteomes" id="UP000177130">
    <property type="component" value="Unassembled WGS sequence"/>
</dbReference>
<evidence type="ECO:0000259" key="4">
    <source>
        <dbReference type="PROSITE" id="PS50110"/>
    </source>
</evidence>
<reference evidence="5 6" key="1">
    <citation type="journal article" date="2016" name="Nat. Commun.">
        <title>Thousands of microbial genomes shed light on interconnected biogeochemical processes in an aquifer system.</title>
        <authorList>
            <person name="Anantharaman K."/>
            <person name="Brown C.T."/>
            <person name="Hug L.A."/>
            <person name="Sharon I."/>
            <person name="Castelle C.J."/>
            <person name="Probst A.J."/>
            <person name="Thomas B.C."/>
            <person name="Singh A."/>
            <person name="Wilkins M.J."/>
            <person name="Karaoz U."/>
            <person name="Brodie E.L."/>
            <person name="Williams K.H."/>
            <person name="Hubbard S.S."/>
            <person name="Banfield J.F."/>
        </authorList>
    </citation>
    <scope>NUCLEOTIDE SEQUENCE [LARGE SCALE GENOMIC DNA]</scope>
</reference>
<dbReference type="GO" id="GO:0000160">
    <property type="term" value="P:phosphorelay signal transduction system"/>
    <property type="evidence" value="ECO:0007669"/>
    <property type="project" value="UniProtKB-KW"/>
</dbReference>
<dbReference type="SUPFAM" id="SSF52172">
    <property type="entry name" value="CheY-like"/>
    <property type="match status" value="1"/>
</dbReference>
<dbReference type="InterPro" id="IPR011006">
    <property type="entry name" value="CheY-like_superfamily"/>
</dbReference>
<dbReference type="STRING" id="1802306.A3C72_02355"/>
<sequence>MPDSNSNKKVLLVDDDEFLLNMYAIKLKNSGYTPEVVTSGVAAIEKLRNGGDYDAIVFDIVMPAMTGFEMIEAIKKEKMATRAALIALTNQGQQADIERGKKLGIDGYIVKASSVPSEVVNEINTILEAKGNK</sequence>
<feature type="modified residue" description="4-aspartylphosphate" evidence="3">
    <location>
        <position position="59"/>
    </location>
</feature>
<feature type="domain" description="Response regulatory" evidence="4">
    <location>
        <begin position="9"/>
        <end position="126"/>
    </location>
</feature>
<evidence type="ECO:0000313" key="6">
    <source>
        <dbReference type="Proteomes" id="UP000177130"/>
    </source>
</evidence>
<accession>A0A1G2MEC7</accession>
<dbReference type="EMBL" id="MHRK01000058">
    <property type="protein sequence ID" value="OHA22173.1"/>
    <property type="molecule type" value="Genomic_DNA"/>
</dbReference>
<proteinExistence type="predicted"/>
<dbReference type="PANTHER" id="PTHR44591:SF14">
    <property type="entry name" value="PROTEIN PILG"/>
    <property type="match status" value="1"/>
</dbReference>
<evidence type="ECO:0000256" key="3">
    <source>
        <dbReference type="PROSITE-ProRule" id="PRU00169"/>
    </source>
</evidence>
<evidence type="ECO:0000256" key="1">
    <source>
        <dbReference type="ARBA" id="ARBA00022553"/>
    </source>
</evidence>
<dbReference type="InterPro" id="IPR050595">
    <property type="entry name" value="Bact_response_regulator"/>
</dbReference>
<name>A0A1G2MEC7_9BACT</name>
<dbReference type="Gene3D" id="3.40.50.2300">
    <property type="match status" value="1"/>
</dbReference>
<keyword evidence="1 3" id="KW-0597">Phosphoprotein</keyword>
<dbReference type="PROSITE" id="PS50110">
    <property type="entry name" value="RESPONSE_REGULATORY"/>
    <property type="match status" value="1"/>
</dbReference>
<protein>
    <recommendedName>
        <fullName evidence="4">Response regulatory domain-containing protein</fullName>
    </recommendedName>
</protein>
<organism evidence="5 6">
    <name type="scientific">Candidatus Taylorbacteria bacterium RIFCSPHIGHO2_02_FULL_43_32b</name>
    <dbReference type="NCBI Taxonomy" id="1802306"/>
    <lineage>
        <taxon>Bacteria</taxon>
        <taxon>Candidatus Tayloriibacteriota</taxon>
    </lineage>
</organism>
<dbReference type="CDD" id="cd17546">
    <property type="entry name" value="REC_hyHK_CKI1_RcsC-like"/>
    <property type="match status" value="1"/>
</dbReference>
<comment type="caution">
    <text evidence="5">The sequence shown here is derived from an EMBL/GenBank/DDBJ whole genome shotgun (WGS) entry which is preliminary data.</text>
</comment>